<proteinExistence type="predicted"/>
<gene>
    <name evidence="1" type="ORF">DRP43_05630</name>
</gene>
<organism evidence="1 2">
    <name type="scientific">candidate division TA06 bacterium</name>
    <dbReference type="NCBI Taxonomy" id="2250710"/>
    <lineage>
        <taxon>Bacteria</taxon>
        <taxon>Bacteria division TA06</taxon>
    </lineage>
</organism>
<dbReference type="Gene3D" id="2.60.40.3680">
    <property type="match status" value="1"/>
</dbReference>
<accession>A0A660SD01</accession>
<dbReference type="AlphaFoldDB" id="A0A660SD01"/>
<evidence type="ECO:0000313" key="2">
    <source>
        <dbReference type="Proteomes" id="UP000271125"/>
    </source>
</evidence>
<evidence type="ECO:0000313" key="1">
    <source>
        <dbReference type="EMBL" id="RKX68432.1"/>
    </source>
</evidence>
<dbReference type="Proteomes" id="UP000271125">
    <property type="component" value="Unassembled WGS sequence"/>
</dbReference>
<comment type="caution">
    <text evidence="1">The sequence shown here is derived from an EMBL/GenBank/DDBJ whole genome shotgun (WGS) entry which is preliminary data.</text>
</comment>
<sequence length="192" mass="22880">MRTAFVFLILLFFTINIYCYSLEFIREDLSFTIQDSFFCVDGIYYICSVTDKPVNNILYYPFPTDSLYGVVDSVLIYNLTDSIPAEIIRRKENGVSFKVSLEPFRVGKYKIFYRQKLYGNKAEYILTTTKYWGKPLQVANFQLEIPENIKIDSLSYKPDSCYVYKGKRRYIWHRADFMPEKNFIILFDKKNY</sequence>
<reference evidence="1 2" key="1">
    <citation type="submission" date="2018-06" db="EMBL/GenBank/DDBJ databases">
        <title>Extensive metabolic versatility and redundancy in microbially diverse, dynamic hydrothermal sediments.</title>
        <authorList>
            <person name="Dombrowski N."/>
            <person name="Teske A."/>
            <person name="Baker B.J."/>
        </authorList>
    </citation>
    <scope>NUCLEOTIDE SEQUENCE [LARGE SCALE GENOMIC DNA]</scope>
    <source>
        <strain evidence="1">B10_G13</strain>
    </source>
</reference>
<name>A0A660SD01_UNCT6</name>
<dbReference type="EMBL" id="QNBD01000274">
    <property type="protein sequence ID" value="RKX68432.1"/>
    <property type="molecule type" value="Genomic_DNA"/>
</dbReference>
<protein>
    <submittedName>
        <fullName evidence="1">Uncharacterized protein</fullName>
    </submittedName>
</protein>